<accession>A0A846YNE5</accession>
<protein>
    <recommendedName>
        <fullName evidence="4">DUF35 domain-containing protein</fullName>
    </recommendedName>
</protein>
<proteinExistence type="predicted"/>
<evidence type="ECO:0000256" key="1">
    <source>
        <dbReference type="SAM" id="MobiDB-lite"/>
    </source>
</evidence>
<dbReference type="EMBL" id="JAAXOT010000025">
    <property type="protein sequence ID" value="NKY60595.1"/>
    <property type="molecule type" value="Genomic_DNA"/>
</dbReference>
<sequence length="130" mass="13834">MTTTVEHGRSPVDPRPVGAETNGTVTITGWRCVSCAHPLTQEVLRCPLCRSRVGPATFATSGVVWASTCLRVRVPDYPPPFAVAYLTLDDGPRVLVHTPGDSPIRPGRRATVTSVSPAGDLVANESEDRA</sequence>
<comment type="caution">
    <text evidence="2">The sequence shown here is derived from an EMBL/GenBank/DDBJ whole genome shotgun (WGS) entry which is preliminary data.</text>
</comment>
<feature type="compositionally biased region" description="Basic and acidic residues" evidence="1">
    <location>
        <begin position="1"/>
        <end position="12"/>
    </location>
</feature>
<evidence type="ECO:0008006" key="4">
    <source>
        <dbReference type="Google" id="ProtNLM"/>
    </source>
</evidence>
<keyword evidence="3" id="KW-1185">Reference proteome</keyword>
<dbReference type="AlphaFoldDB" id="A0A846YNE5"/>
<dbReference type="RefSeq" id="WP_062971455.1">
    <property type="nucleotide sequence ID" value="NZ_JAAXOT010000025.1"/>
</dbReference>
<reference evidence="2 3" key="1">
    <citation type="submission" date="2020-04" db="EMBL/GenBank/DDBJ databases">
        <title>MicrobeNet Type strains.</title>
        <authorList>
            <person name="Nicholson A.C."/>
        </authorList>
    </citation>
    <scope>NUCLEOTIDE SEQUENCE [LARGE SCALE GENOMIC DNA]</scope>
    <source>
        <strain evidence="2 3">JCM 3332</strain>
    </source>
</reference>
<feature type="region of interest" description="Disordered" evidence="1">
    <location>
        <begin position="1"/>
        <end position="20"/>
    </location>
</feature>
<dbReference type="InterPro" id="IPR012340">
    <property type="entry name" value="NA-bd_OB-fold"/>
</dbReference>
<dbReference type="Proteomes" id="UP000570678">
    <property type="component" value="Unassembled WGS sequence"/>
</dbReference>
<gene>
    <name evidence="2" type="ORF">HGA15_31550</name>
</gene>
<feature type="region of interest" description="Disordered" evidence="1">
    <location>
        <begin position="98"/>
        <end position="130"/>
    </location>
</feature>
<name>A0A846YNE5_9NOCA</name>
<organism evidence="2 3">
    <name type="scientific">Nocardia flavorosea</name>
    <dbReference type="NCBI Taxonomy" id="53429"/>
    <lineage>
        <taxon>Bacteria</taxon>
        <taxon>Bacillati</taxon>
        <taxon>Actinomycetota</taxon>
        <taxon>Actinomycetes</taxon>
        <taxon>Mycobacteriales</taxon>
        <taxon>Nocardiaceae</taxon>
        <taxon>Nocardia</taxon>
    </lineage>
</organism>
<evidence type="ECO:0000313" key="2">
    <source>
        <dbReference type="EMBL" id="NKY60595.1"/>
    </source>
</evidence>
<evidence type="ECO:0000313" key="3">
    <source>
        <dbReference type="Proteomes" id="UP000570678"/>
    </source>
</evidence>
<dbReference type="SUPFAM" id="SSF50249">
    <property type="entry name" value="Nucleic acid-binding proteins"/>
    <property type="match status" value="1"/>
</dbReference>